<evidence type="ECO:0000256" key="10">
    <source>
        <dbReference type="ARBA" id="ARBA00023212"/>
    </source>
</evidence>
<feature type="domain" description="ATP-grasp fold RimK-type" evidence="16">
    <location>
        <begin position="397"/>
        <end position="491"/>
    </location>
</feature>
<dbReference type="GO" id="GO:0033857">
    <property type="term" value="F:5-diphosphoinositol pentakisphosphate 1-kinase activity"/>
    <property type="evidence" value="ECO:0007669"/>
    <property type="project" value="TreeGrafter"/>
</dbReference>
<comment type="similarity">
    <text evidence="2 14">Belongs to the histidine acid phosphatase family. VIP1 subfamily.</text>
</comment>
<dbReference type="InterPro" id="IPR029033">
    <property type="entry name" value="His_PPase_superfam"/>
</dbReference>
<accession>A0AA35IR07</accession>
<feature type="compositionally biased region" description="Low complexity" evidence="15">
    <location>
        <begin position="165"/>
        <end position="180"/>
    </location>
</feature>
<evidence type="ECO:0000256" key="15">
    <source>
        <dbReference type="SAM" id="MobiDB-lite"/>
    </source>
</evidence>
<dbReference type="AlphaFoldDB" id="A0AA35IR07"/>
<feature type="compositionally biased region" description="Basic and acidic residues" evidence="15">
    <location>
        <begin position="1"/>
        <end position="20"/>
    </location>
</feature>
<evidence type="ECO:0000256" key="7">
    <source>
        <dbReference type="ARBA" id="ARBA00022741"/>
    </source>
</evidence>
<dbReference type="Gene3D" id="3.40.50.11950">
    <property type="match status" value="1"/>
</dbReference>
<comment type="function">
    <text evidence="14">Bifunctional inositol kinase that acts in concert with the IP6K kinases to synthesize the diphosphate group-containing inositol pyrophosphates diphosphoinositol pentakisphosphate, PP-InsP5, and bis-diphosphoinositol tetrakisphosphate, (PP)2-InsP4. PP-InsP5 and (PP)2-InsP4, also respectively called InsP7 and InsP8, may regulate a variety of cellular processes, including apoptosis, vesicle trafficking, cytoskeletal dynamics, and exocytosis. Phosphorylates inositol hexakisphosphate (InsP6).</text>
</comment>
<feature type="region of interest" description="Disordered" evidence="15">
    <location>
        <begin position="111"/>
        <end position="185"/>
    </location>
</feature>
<dbReference type="GO" id="GO:0005856">
    <property type="term" value="C:cytoskeleton"/>
    <property type="evidence" value="ECO:0007669"/>
    <property type="project" value="UniProtKB-SubCell"/>
</dbReference>
<dbReference type="Gene3D" id="3.30.470.20">
    <property type="entry name" value="ATP-grasp fold, B domain"/>
    <property type="match status" value="1"/>
</dbReference>
<evidence type="ECO:0000256" key="9">
    <source>
        <dbReference type="ARBA" id="ARBA00022840"/>
    </source>
</evidence>
<evidence type="ECO:0000259" key="16">
    <source>
        <dbReference type="Pfam" id="PF08443"/>
    </source>
</evidence>
<feature type="compositionally biased region" description="Polar residues" evidence="15">
    <location>
        <begin position="126"/>
        <end position="151"/>
    </location>
</feature>
<evidence type="ECO:0000259" key="17">
    <source>
        <dbReference type="Pfam" id="PF18086"/>
    </source>
</evidence>
<keyword evidence="4 14" id="KW-0963">Cytoplasm</keyword>
<feature type="region of interest" description="Disordered" evidence="15">
    <location>
        <begin position="54"/>
        <end position="77"/>
    </location>
</feature>
<dbReference type="InterPro" id="IPR037446">
    <property type="entry name" value="His_Pase_VIP1"/>
</dbReference>
<dbReference type="InterPro" id="IPR040557">
    <property type="entry name" value="VIP1_N"/>
</dbReference>
<keyword evidence="9 14" id="KW-0067">ATP-binding</keyword>
<evidence type="ECO:0000256" key="5">
    <source>
        <dbReference type="ARBA" id="ARBA00022553"/>
    </source>
</evidence>
<dbReference type="GO" id="GO:0005829">
    <property type="term" value="C:cytosol"/>
    <property type="evidence" value="ECO:0007669"/>
    <property type="project" value="TreeGrafter"/>
</dbReference>
<evidence type="ECO:0000313" key="19">
    <source>
        <dbReference type="Proteomes" id="UP001161438"/>
    </source>
</evidence>
<feature type="region of interest" description="Disordered" evidence="15">
    <location>
        <begin position="1113"/>
        <end position="1148"/>
    </location>
</feature>
<dbReference type="Proteomes" id="UP001161438">
    <property type="component" value="Chromosome 12"/>
</dbReference>
<evidence type="ECO:0000256" key="6">
    <source>
        <dbReference type="ARBA" id="ARBA00022679"/>
    </source>
</evidence>
<dbReference type="GO" id="GO:0005524">
    <property type="term" value="F:ATP binding"/>
    <property type="evidence" value="ECO:0007669"/>
    <property type="project" value="UniProtKB-KW"/>
</dbReference>
<dbReference type="EC" id="2.7.4.24" evidence="3 14"/>
<keyword evidence="6 14" id="KW-0808">Transferase</keyword>
<organism evidence="18 19">
    <name type="scientific">Saccharomyces mikatae IFO 1815</name>
    <dbReference type="NCBI Taxonomy" id="226126"/>
    <lineage>
        <taxon>Eukaryota</taxon>
        <taxon>Fungi</taxon>
        <taxon>Dikarya</taxon>
        <taxon>Ascomycota</taxon>
        <taxon>Saccharomycotina</taxon>
        <taxon>Saccharomycetes</taxon>
        <taxon>Saccharomycetales</taxon>
        <taxon>Saccharomycetaceae</taxon>
        <taxon>Saccharomyces</taxon>
    </lineage>
</organism>
<sequence>MSGIKKETIEPNEIPQREAKSSSPSTPSEMSPLFLNKNTQKAMQSIAPILEGFSPKTSASENMSLKLPPPGIQDNNSEENLTVHDALQRTITTELGNGNNVNIITTSCLQKVDSDPKSETDPEGLPSNSSIANEAGNSDCTSKTGSPNVPQGSKDVEQINVGNCSVPPSSASSRKSSTSHPKPRLPKIGKIGVCAMDAKVLSKPMRHILNRLIEHGEFETVIFGDKVILDERIENWPTCDFLISFFSSGFPLDKAIKYVKLRKPFIINDLIMQKILWDRRLCLQVLEAYNVPTPPRLEISRDGGPRANEELRAKLREHGVEVKPVEEPEWKMVDDDTLEVNGRTMTKPFVEKPVDGEDHNIYIYYHSKNGGGGRRLFRKVGNKSSEFDPTLVHPRTEGSYIYEEFMDTDNFEDVKAYTIGENFCHAETRKSPVVDGIVRRNTHGKEVRYITELSDEEKTIAGKVSKAFSQMICGFDLLRVSGKSYVIDVNGFSFVKDNKAYYDSCANILRNTFIEAKKKMDMEKKNLPIIREEKEQKWVFKGLVIIIRHADRTPKQKFKHSFTSPIFISLLKGHKEEVVIRNVNDLKIVLQALRIALDEKAGNPAKIKVLANALEKKLNFPGTKIQLKPVLNKENEVEKVQFILKWGGEPTHSAKYQATELGEQMRQDFDLLNKSILQNIKIFSSSERRVLHTAQYWTRALFGADELGSDEISIRKDLLDDSNAAKDLMDKVKKKLKPLLREGKEAPPQFAWPSKMPEPYLVIKRVVELMNYHKKIMDNNFAKKDVDSMQTRWCTSEDPSLFKERWDKLFKEFNNVEKVDPSKISELYDTMKYDALHNRQFLENIFDPGHPNEAMADELGSHSLVDRYPINILAKNNFKIIDSHSMSSSSKNSSNSVGSLGWVLESGKSSTARNPKSSSQFDEPRFMQLRELYKLAKVLFDFICPKEYGISDSEKLDIGLLTSLPLAKQILNDIGDMKNRETPACVAYFTKESHIYTLLNIIYESGIPMRIARNALPELDYLSQITFELYESTDASGQKSHSIRLKMSPGCHTQDPLDVQLDDRHYISCIPKISLTKHLDMDYVQQKLRNKFTRVIMPPKFTPVNITSPNLSFQKRKTRRKSTSVDKCKLPPASSDSSSSTSINKTVE</sequence>
<dbReference type="SUPFAM" id="SSF56059">
    <property type="entry name" value="Glutathione synthetase ATP-binding domain-like"/>
    <property type="match status" value="1"/>
</dbReference>
<feature type="region of interest" description="Disordered" evidence="15">
    <location>
        <begin position="1"/>
        <end position="40"/>
    </location>
</feature>
<protein>
    <recommendedName>
        <fullName evidence="13 14">Inositol hexakisphosphate and diphosphoinositol-pentakisphosphate kinase</fullName>
        <ecNumber evidence="3 14">2.7.4.24</ecNumber>
    </recommendedName>
</protein>
<dbReference type="FunFam" id="3.30.470.20:FF:000036">
    <property type="entry name" value="Inositol hexakisphosphate and diphosphoinositol-pentakisphosphate kinase"/>
    <property type="match status" value="1"/>
</dbReference>
<evidence type="ECO:0000256" key="3">
    <source>
        <dbReference type="ARBA" id="ARBA00012893"/>
    </source>
</evidence>
<dbReference type="GO" id="GO:0032958">
    <property type="term" value="P:inositol phosphate biosynthetic process"/>
    <property type="evidence" value="ECO:0007669"/>
    <property type="project" value="UniProtKB-ARBA"/>
</dbReference>
<dbReference type="PANTHER" id="PTHR12750:SF9">
    <property type="entry name" value="INOSITOL HEXAKISPHOSPHATE AND DIPHOSPHOINOSITOL-PENTAKISPHOSPHATE KINASE"/>
    <property type="match status" value="1"/>
</dbReference>
<keyword evidence="5" id="KW-0597">Phosphoprotein</keyword>
<dbReference type="CDD" id="cd07061">
    <property type="entry name" value="HP_HAP_like"/>
    <property type="match status" value="1"/>
</dbReference>
<evidence type="ECO:0000256" key="2">
    <source>
        <dbReference type="ARBA" id="ARBA00005609"/>
    </source>
</evidence>
<dbReference type="Pfam" id="PF00328">
    <property type="entry name" value="His_Phos_2"/>
    <property type="match status" value="1"/>
</dbReference>
<dbReference type="EMBL" id="OX365768">
    <property type="protein sequence ID" value="CAI4035306.1"/>
    <property type="molecule type" value="Genomic_DNA"/>
</dbReference>
<evidence type="ECO:0000256" key="1">
    <source>
        <dbReference type="ARBA" id="ARBA00004245"/>
    </source>
</evidence>
<name>A0AA35IR07_SACMI</name>
<comment type="catalytic activity">
    <reaction evidence="12">
        <text>1D-myo-inositol hexakisphosphate + ATP = 1-diphospho-1D-myo-inositol 2,3,4,5,6-pentakisphosphate + ADP</text>
        <dbReference type="Rhea" id="RHEA:37459"/>
        <dbReference type="ChEBI" id="CHEBI:30616"/>
        <dbReference type="ChEBI" id="CHEBI:58130"/>
        <dbReference type="ChEBI" id="CHEBI:74946"/>
        <dbReference type="ChEBI" id="CHEBI:456216"/>
        <dbReference type="EC" id="2.7.4.24"/>
    </reaction>
    <physiologicalReaction direction="left-to-right" evidence="12">
        <dbReference type="Rhea" id="RHEA:37460"/>
    </physiologicalReaction>
</comment>
<dbReference type="GO" id="GO:0006020">
    <property type="term" value="P:inositol metabolic process"/>
    <property type="evidence" value="ECO:0007669"/>
    <property type="project" value="TreeGrafter"/>
</dbReference>
<evidence type="ECO:0000256" key="8">
    <source>
        <dbReference type="ARBA" id="ARBA00022777"/>
    </source>
</evidence>
<comment type="subcellular location">
    <subcellularLocation>
        <location evidence="1 14">Cytoplasm</location>
        <location evidence="1 14">Cytoskeleton</location>
    </subcellularLocation>
</comment>
<gene>
    <name evidence="18" type="primary">SMKI12G4570</name>
    <name evidence="18" type="ORF">SMKI_12G4570</name>
</gene>
<comment type="catalytic activity">
    <reaction evidence="11">
        <text>5-diphospho-1D-myo-inositol 1,2,3,4,6-pentakisphosphate + ATP + H(+) = 1,5-bis(diphospho)-1D-myo-inositol 2,3,4,6-tetrakisphosphate + ADP</text>
        <dbReference type="Rhea" id="RHEA:10276"/>
        <dbReference type="ChEBI" id="CHEBI:15378"/>
        <dbReference type="ChEBI" id="CHEBI:30616"/>
        <dbReference type="ChEBI" id="CHEBI:58628"/>
        <dbReference type="ChEBI" id="CHEBI:77983"/>
        <dbReference type="ChEBI" id="CHEBI:456216"/>
        <dbReference type="EC" id="2.7.4.24"/>
    </reaction>
    <physiologicalReaction direction="left-to-right" evidence="11">
        <dbReference type="Rhea" id="RHEA:10277"/>
    </physiologicalReaction>
</comment>
<evidence type="ECO:0000256" key="12">
    <source>
        <dbReference type="ARBA" id="ARBA00034629"/>
    </source>
</evidence>
<keyword evidence="10" id="KW-0206">Cytoskeleton</keyword>
<dbReference type="FunFam" id="3.40.50.11950:FF:000002">
    <property type="entry name" value="Inositol hexakisphosphate and diphosphoinositol-pentakisphosphate kinase"/>
    <property type="match status" value="1"/>
</dbReference>
<dbReference type="Pfam" id="PF18086">
    <property type="entry name" value="PPIP5K2_N"/>
    <property type="match status" value="1"/>
</dbReference>
<feature type="domain" description="VIP1 N-terminal" evidence="17">
    <location>
        <begin position="190"/>
        <end position="278"/>
    </location>
</feature>
<dbReference type="PANTHER" id="PTHR12750">
    <property type="entry name" value="DIPHOSPHOINOSITOL PENTAKISPHOSPHATE KINASE"/>
    <property type="match status" value="1"/>
</dbReference>
<dbReference type="Pfam" id="PF08443">
    <property type="entry name" value="RimK"/>
    <property type="match status" value="1"/>
</dbReference>
<evidence type="ECO:0000256" key="11">
    <source>
        <dbReference type="ARBA" id="ARBA00033696"/>
    </source>
</evidence>
<keyword evidence="7 14" id="KW-0547">Nucleotide-binding</keyword>
<proteinExistence type="inferred from homology"/>
<evidence type="ECO:0000256" key="4">
    <source>
        <dbReference type="ARBA" id="ARBA00022490"/>
    </source>
</evidence>
<dbReference type="GO" id="GO:0052843">
    <property type="term" value="F:inositol-1-diphosphate-2,3,4,5,6-pentakisphosphate diphosphatase activity"/>
    <property type="evidence" value="ECO:0007669"/>
    <property type="project" value="UniProtKB-ARBA"/>
</dbReference>
<evidence type="ECO:0000313" key="18">
    <source>
        <dbReference type="EMBL" id="CAI4035306.1"/>
    </source>
</evidence>
<evidence type="ECO:0000256" key="13">
    <source>
        <dbReference type="ARBA" id="ARBA00071668"/>
    </source>
</evidence>
<keyword evidence="8 14" id="KW-0418">Kinase</keyword>
<dbReference type="Gene3D" id="3.40.50.1240">
    <property type="entry name" value="Phosphoglycerate mutase-like"/>
    <property type="match status" value="1"/>
</dbReference>
<feature type="compositionally biased region" description="Low complexity" evidence="15">
    <location>
        <begin position="21"/>
        <end position="32"/>
    </location>
</feature>
<reference evidence="18" key="1">
    <citation type="submission" date="2022-10" db="EMBL/GenBank/DDBJ databases">
        <authorList>
            <person name="Byrne P K."/>
        </authorList>
    </citation>
    <scope>NUCLEOTIDE SEQUENCE</scope>
    <source>
        <strain evidence="18">IFO1815</strain>
    </source>
</reference>
<dbReference type="InterPro" id="IPR013651">
    <property type="entry name" value="ATP-grasp_RimK-type"/>
</dbReference>
<keyword evidence="19" id="KW-1185">Reference proteome</keyword>
<evidence type="ECO:0000256" key="14">
    <source>
        <dbReference type="RuleBase" id="RU365032"/>
    </source>
</evidence>
<dbReference type="InterPro" id="IPR000560">
    <property type="entry name" value="His_Pase_clade-2"/>
</dbReference>
<dbReference type="GO" id="GO:0052723">
    <property type="term" value="F:inositol hexakisphosphate 1-kinase activity"/>
    <property type="evidence" value="ECO:0007669"/>
    <property type="project" value="UniProtKB-ARBA"/>
</dbReference>
<dbReference type="SUPFAM" id="SSF53254">
    <property type="entry name" value="Phosphoglycerate mutase-like"/>
    <property type="match status" value="1"/>
</dbReference>
<dbReference type="GeneID" id="80920160"/>
<dbReference type="RefSeq" id="XP_056078426.1">
    <property type="nucleotide sequence ID" value="XM_056224515.1"/>
</dbReference>